<keyword evidence="3 6" id="KW-1133">Transmembrane helix</keyword>
<dbReference type="InterPro" id="IPR007430">
    <property type="entry name" value="VirB8"/>
</dbReference>
<evidence type="ECO:0000313" key="9">
    <source>
        <dbReference type="EMBL" id="SMR06030.1"/>
    </source>
</evidence>
<reference evidence="9 11" key="2">
    <citation type="submission" date="2017-05" db="EMBL/GenBank/DDBJ databases">
        <authorList>
            <person name="Song R."/>
            <person name="Chenine A.L."/>
            <person name="Ruprecht R.M."/>
        </authorList>
    </citation>
    <scope>NUCLEOTIDE SEQUENCE [LARGE SCALE GENOMIC DNA]</scope>
    <source>
        <strain evidence="9">PD5205</strain>
        <plasmid evidence="11">ppd5205-30</plasmid>
    </source>
</reference>
<dbReference type="GO" id="GO:0016020">
    <property type="term" value="C:membrane"/>
    <property type="evidence" value="ECO:0007669"/>
    <property type="project" value="UniProtKB-SubCell"/>
</dbReference>
<dbReference type="eggNOG" id="COG3736">
    <property type="taxonomic scope" value="Bacteria"/>
</dbReference>
<evidence type="ECO:0000256" key="4">
    <source>
        <dbReference type="ARBA" id="ARBA00023136"/>
    </source>
</evidence>
<keyword evidence="10" id="KW-1185">Reference proteome</keyword>
<evidence type="ECO:0000313" key="10">
    <source>
        <dbReference type="Proteomes" id="UP000195877"/>
    </source>
</evidence>
<evidence type="ECO:0000256" key="2">
    <source>
        <dbReference type="ARBA" id="ARBA00022692"/>
    </source>
</evidence>
<feature type="compositionally biased region" description="Low complexity" evidence="5">
    <location>
        <begin position="270"/>
        <end position="292"/>
    </location>
</feature>
<dbReference type="SUPFAM" id="SSF54427">
    <property type="entry name" value="NTF2-like"/>
    <property type="match status" value="1"/>
</dbReference>
<feature type="region of interest" description="Disordered" evidence="5">
    <location>
        <begin position="249"/>
        <end position="292"/>
    </location>
</feature>
<protein>
    <submittedName>
        <fullName evidence="9">Putative conjugal transfer protein</fullName>
    </submittedName>
    <submittedName>
        <fullName evidence="8">Type IV secretion system protein virB8</fullName>
    </submittedName>
</protein>
<proteinExistence type="predicted"/>
<feature type="compositionally biased region" description="Pro residues" evidence="5">
    <location>
        <begin position="253"/>
        <end position="269"/>
    </location>
</feature>
<dbReference type="Gene3D" id="3.10.450.230">
    <property type="entry name" value="VirB8 protein"/>
    <property type="match status" value="1"/>
</dbReference>
<evidence type="ECO:0000256" key="3">
    <source>
        <dbReference type="ARBA" id="ARBA00022989"/>
    </source>
</evidence>
<evidence type="ECO:0000313" key="8">
    <source>
        <dbReference type="EMBL" id="SMR01268.1"/>
    </source>
</evidence>
<gene>
    <name evidence="9" type="primary">virB8</name>
    <name evidence="8" type="synonym">virB8_2</name>
    <name evidence="9" type="ORF">PD5205_04028</name>
    <name evidence="8" type="ORF">PD885_04026</name>
</gene>
<dbReference type="Proteomes" id="UP000195953">
    <property type="component" value="Plasmid pPD5205-30"/>
</dbReference>
<reference evidence="8 10" key="1">
    <citation type="submission" date="2017-05" db="EMBL/GenBank/DDBJ databases">
        <authorList>
            <person name="Blom J."/>
        </authorList>
    </citation>
    <scope>NUCLEOTIDE SEQUENCE [LARGE SCALE GENOMIC DNA]</scope>
    <source>
        <strain evidence="8">PD885</strain>
        <plasmid evidence="10">ppd885-29</plasmid>
        <plasmid evidence="8">pPD885-29</plasmid>
    </source>
</reference>
<keyword evidence="4 6" id="KW-0472">Membrane</keyword>
<evidence type="ECO:0000313" key="11">
    <source>
        <dbReference type="Proteomes" id="UP000195953"/>
    </source>
</evidence>
<keyword evidence="8" id="KW-0614">Plasmid</keyword>
<geneLocation type="plasmid" evidence="11">
    <name>ppd5205-30</name>
</geneLocation>
<comment type="subcellular location">
    <subcellularLocation>
        <location evidence="1">Membrane</location>
        <topology evidence="1">Single-pass membrane protein</topology>
    </subcellularLocation>
</comment>
<evidence type="ECO:0000256" key="1">
    <source>
        <dbReference type="ARBA" id="ARBA00004167"/>
    </source>
</evidence>
<evidence type="ECO:0000259" key="7">
    <source>
        <dbReference type="Pfam" id="PF04335"/>
    </source>
</evidence>
<sequence>MDDHKLQQQLNELRQFIEAHKDVQHLLDNSAAWADTQREQDEKSKAQAWRVAAGAGVFGLVAMFIAWTAIRTAYVPPAAPQVLVMDKTTGHVERLVSLKEVQESIDEAVTRHYITEFLRCRENYTFETAEENYYCAAAYMSSQLQTQWAAFWDTTNPKAPYNYYKNSATVKIDIGSITLNTNSDGAQDTATVRFTSYVKKNDQQEVTRWVATLAYKYVNEPTKERDRRINPAGLQVRAYQVDPDIGAAAVPVPVAPPQPDAPVPAPVPSSPSTSALSAPQAPASQPVRGTVQ</sequence>
<dbReference type="OrthoDB" id="7366154at2"/>
<dbReference type="KEGG" id="xfr:BER92_19375"/>
<accession>A0A1Y6HUP9</accession>
<dbReference type="RefSeq" id="WP_002805316.1">
    <property type="nucleotide sequence ID" value="NZ_CP016831.1"/>
</dbReference>
<feature type="transmembrane region" description="Helical" evidence="6">
    <location>
        <begin position="48"/>
        <end position="70"/>
    </location>
</feature>
<dbReference type="EMBL" id="LT853886">
    <property type="protein sequence ID" value="SMR06030.1"/>
    <property type="molecule type" value="Genomic_DNA"/>
</dbReference>
<dbReference type="InterPro" id="IPR032710">
    <property type="entry name" value="NTF2-like_dom_sf"/>
</dbReference>
<geneLocation type="plasmid" evidence="8">
    <name>pPD885-29</name>
</geneLocation>
<dbReference type="Pfam" id="PF04335">
    <property type="entry name" value="VirB8"/>
    <property type="match status" value="1"/>
</dbReference>
<dbReference type="GeneID" id="61896257"/>
<name>A0A1Y6HUP9_9XANT</name>
<dbReference type="CDD" id="cd16424">
    <property type="entry name" value="VirB8"/>
    <property type="match status" value="1"/>
</dbReference>
<evidence type="ECO:0000256" key="6">
    <source>
        <dbReference type="SAM" id="Phobius"/>
    </source>
</evidence>
<keyword evidence="2 6" id="KW-0812">Transmembrane</keyword>
<evidence type="ECO:0000256" key="5">
    <source>
        <dbReference type="SAM" id="MobiDB-lite"/>
    </source>
</evidence>
<dbReference type="AlphaFoldDB" id="A0A1Y6HUP9"/>
<feature type="domain" description="Bacterial virulence protein VirB8" evidence="7">
    <location>
        <begin position="31"/>
        <end position="243"/>
    </location>
</feature>
<organism evidence="9 11">
    <name type="scientific">Xanthomonas fragariae</name>
    <dbReference type="NCBI Taxonomy" id="48664"/>
    <lineage>
        <taxon>Bacteria</taxon>
        <taxon>Pseudomonadati</taxon>
        <taxon>Pseudomonadota</taxon>
        <taxon>Gammaproteobacteria</taxon>
        <taxon>Lysobacterales</taxon>
        <taxon>Lysobacteraceae</taxon>
        <taxon>Xanthomonas</taxon>
    </lineage>
</organism>
<dbReference type="Proteomes" id="UP000195877">
    <property type="component" value="Plasmid pPD885-29"/>
</dbReference>
<geneLocation type="plasmid" evidence="10">
    <name>ppd885-29</name>
</geneLocation>
<dbReference type="EMBL" id="LT853883">
    <property type="protein sequence ID" value="SMR01268.1"/>
    <property type="molecule type" value="Genomic_DNA"/>
</dbReference>